<dbReference type="CDD" id="cd07012">
    <property type="entry name" value="PBP2_Bug_TTT"/>
    <property type="match status" value="1"/>
</dbReference>
<comment type="similarity">
    <text evidence="1">Belongs to the UPF0065 (bug) family.</text>
</comment>
<sequence length="324" mass="33894">MKRRTVLAAGSAAALGLAGTPAWAQAKIGGDVRFFCGFAPGGTADLLCRILADALKPEIGQNVIVETKTGASGFIANEAVANAVPDGRTIGLAAMAAMCVSPVMPGQKLPINVDTDLTPIANIAGVYNMLVFGKHMKIRIVPELIEEAKKNPGKLTYASAGNGTSQHLAGELFKKLAGVNLLHVPYRGGAPAIQDMVAGNCDMMFGNMPEFLGQIGGGGLIPIAFGSPRVSPMFPNLPLISQFLPGFEVVNWFAVFGSKGTPADIVDVWNKALRAAVAKPDMQKRFVDNGMDNVIGSPAELKATIAADRKKWAEVIQAAGIRAD</sequence>
<dbReference type="OrthoDB" id="7374763at2"/>
<dbReference type="SUPFAM" id="SSF53850">
    <property type="entry name" value="Periplasmic binding protein-like II"/>
    <property type="match status" value="1"/>
</dbReference>
<comment type="caution">
    <text evidence="3">The sequence shown here is derived from an EMBL/GenBank/DDBJ whole genome shotgun (WGS) entry which is preliminary data.</text>
</comment>
<dbReference type="PANTHER" id="PTHR42928">
    <property type="entry name" value="TRICARBOXYLATE-BINDING PROTEIN"/>
    <property type="match status" value="1"/>
</dbReference>
<dbReference type="InterPro" id="IPR005064">
    <property type="entry name" value="BUG"/>
</dbReference>
<dbReference type="Proteomes" id="UP000321058">
    <property type="component" value="Unassembled WGS sequence"/>
</dbReference>
<gene>
    <name evidence="3" type="ORF">RSO01_54530</name>
</gene>
<reference evidence="3 4" key="1">
    <citation type="submission" date="2019-07" db="EMBL/GenBank/DDBJ databases">
        <title>Whole genome shotgun sequence of Reyranella soli NBRC 108950.</title>
        <authorList>
            <person name="Hosoyama A."/>
            <person name="Uohara A."/>
            <person name="Ohji S."/>
            <person name="Ichikawa N."/>
        </authorList>
    </citation>
    <scope>NUCLEOTIDE SEQUENCE [LARGE SCALE GENOMIC DNA]</scope>
    <source>
        <strain evidence="3 4">NBRC 108950</strain>
    </source>
</reference>
<keyword evidence="2" id="KW-0732">Signal</keyword>
<evidence type="ECO:0000313" key="4">
    <source>
        <dbReference type="Proteomes" id="UP000321058"/>
    </source>
</evidence>
<evidence type="ECO:0008006" key="5">
    <source>
        <dbReference type="Google" id="ProtNLM"/>
    </source>
</evidence>
<protein>
    <recommendedName>
        <fullName evidence="5">MFS transporter</fullName>
    </recommendedName>
</protein>
<dbReference type="EMBL" id="BKAJ01000097">
    <property type="protein sequence ID" value="GEP58287.1"/>
    <property type="molecule type" value="Genomic_DNA"/>
</dbReference>
<organism evidence="3 4">
    <name type="scientific">Reyranella soli</name>
    <dbReference type="NCBI Taxonomy" id="1230389"/>
    <lineage>
        <taxon>Bacteria</taxon>
        <taxon>Pseudomonadati</taxon>
        <taxon>Pseudomonadota</taxon>
        <taxon>Alphaproteobacteria</taxon>
        <taxon>Hyphomicrobiales</taxon>
        <taxon>Reyranellaceae</taxon>
        <taxon>Reyranella</taxon>
    </lineage>
</organism>
<evidence type="ECO:0000313" key="3">
    <source>
        <dbReference type="EMBL" id="GEP58287.1"/>
    </source>
</evidence>
<dbReference type="InterPro" id="IPR042100">
    <property type="entry name" value="Bug_dom1"/>
</dbReference>
<dbReference type="RefSeq" id="WP_147153376.1">
    <property type="nucleotide sequence ID" value="NZ_BKAJ01000097.1"/>
</dbReference>
<dbReference type="Pfam" id="PF03401">
    <property type="entry name" value="TctC"/>
    <property type="match status" value="1"/>
</dbReference>
<name>A0A512NH41_9HYPH</name>
<feature type="signal peptide" evidence="2">
    <location>
        <begin position="1"/>
        <end position="24"/>
    </location>
</feature>
<evidence type="ECO:0000256" key="2">
    <source>
        <dbReference type="SAM" id="SignalP"/>
    </source>
</evidence>
<dbReference type="PIRSF" id="PIRSF017082">
    <property type="entry name" value="YflP"/>
    <property type="match status" value="1"/>
</dbReference>
<evidence type="ECO:0000256" key="1">
    <source>
        <dbReference type="ARBA" id="ARBA00006987"/>
    </source>
</evidence>
<dbReference type="Gene3D" id="3.40.190.10">
    <property type="entry name" value="Periplasmic binding protein-like II"/>
    <property type="match status" value="1"/>
</dbReference>
<dbReference type="AlphaFoldDB" id="A0A512NH41"/>
<accession>A0A512NH41</accession>
<dbReference type="PANTHER" id="PTHR42928:SF5">
    <property type="entry name" value="BLR1237 PROTEIN"/>
    <property type="match status" value="1"/>
</dbReference>
<keyword evidence="4" id="KW-1185">Reference proteome</keyword>
<proteinExistence type="inferred from homology"/>
<feature type="chain" id="PRO_5021833429" description="MFS transporter" evidence="2">
    <location>
        <begin position="25"/>
        <end position="324"/>
    </location>
</feature>
<dbReference type="Gene3D" id="3.40.190.150">
    <property type="entry name" value="Bordetella uptake gene, domain 1"/>
    <property type="match status" value="1"/>
</dbReference>